<name>A0A174DV24_9FIRM</name>
<dbReference type="InterPro" id="IPR013324">
    <property type="entry name" value="RNA_pol_sigma_r3/r4-like"/>
</dbReference>
<accession>A0A174DV24</accession>
<organism evidence="1 2">
    <name type="scientific">Agathobacter rectalis</name>
    <dbReference type="NCBI Taxonomy" id="39491"/>
    <lineage>
        <taxon>Bacteria</taxon>
        <taxon>Bacillati</taxon>
        <taxon>Bacillota</taxon>
        <taxon>Clostridia</taxon>
        <taxon>Lachnospirales</taxon>
        <taxon>Lachnospiraceae</taxon>
        <taxon>Agathobacter</taxon>
    </lineage>
</organism>
<evidence type="ECO:0000313" key="2">
    <source>
        <dbReference type="Proteomes" id="UP000095384"/>
    </source>
</evidence>
<sequence length="195" mass="23217">MTKNNKLNNQEELFAKDCKLMNLKYEYDGYTGTEKWAVVTELTEEELWDKYPDIISRYTPFVLLSMAQGKVISDDNRETHRCEMRDARHLDAFCYEDDLFEQFHNEAFLDFVDPFELREAEEIAERKELQRLREIEKVRIVLSMMKPAQERRLYKFVIEGKSCREIAAEEGTYHSSVSKSIEAAKKNFKKIYKNL</sequence>
<protein>
    <recommendedName>
        <fullName evidence="3">Sigma-70 family RNA polymerase sigma factor</fullName>
    </recommendedName>
</protein>
<gene>
    <name evidence="1" type="ORF">ERS852417_01957</name>
</gene>
<dbReference type="RefSeq" id="WP_055224554.1">
    <property type="nucleotide sequence ID" value="NZ_CYYW01000013.1"/>
</dbReference>
<reference evidence="1 2" key="1">
    <citation type="submission" date="2015-09" db="EMBL/GenBank/DDBJ databases">
        <authorList>
            <consortium name="Pathogen Informatics"/>
        </authorList>
    </citation>
    <scope>NUCLEOTIDE SEQUENCE [LARGE SCALE GENOMIC DNA]</scope>
    <source>
        <strain evidence="1 2">2789STDY5608860</strain>
    </source>
</reference>
<dbReference type="SUPFAM" id="SSF88659">
    <property type="entry name" value="Sigma3 and sigma4 domains of RNA polymerase sigma factors"/>
    <property type="match status" value="1"/>
</dbReference>
<dbReference type="AlphaFoldDB" id="A0A174DV24"/>
<evidence type="ECO:0008006" key="3">
    <source>
        <dbReference type="Google" id="ProtNLM"/>
    </source>
</evidence>
<dbReference type="EMBL" id="CYYW01000013">
    <property type="protein sequence ID" value="CUO28078.1"/>
    <property type="molecule type" value="Genomic_DNA"/>
</dbReference>
<evidence type="ECO:0000313" key="1">
    <source>
        <dbReference type="EMBL" id="CUO28078.1"/>
    </source>
</evidence>
<dbReference type="Proteomes" id="UP000095384">
    <property type="component" value="Unassembled WGS sequence"/>
</dbReference>
<proteinExistence type="predicted"/>